<gene>
    <name evidence="1" type="ORF">HGRIS_013015</name>
</gene>
<dbReference type="InterPro" id="IPR029069">
    <property type="entry name" value="HotDog_dom_sf"/>
</dbReference>
<dbReference type="InterPro" id="IPR052741">
    <property type="entry name" value="Mitochondrial_HTD2"/>
</dbReference>
<evidence type="ECO:0000313" key="1">
    <source>
        <dbReference type="EMBL" id="KAL0946847.1"/>
    </source>
</evidence>
<name>A0ABR3IU72_9AGAR</name>
<protein>
    <recommendedName>
        <fullName evidence="3">Mesaconyl-C(4)-CoA hydratase</fullName>
    </recommendedName>
</protein>
<accession>A0ABR3IU72</accession>
<dbReference type="Proteomes" id="UP001556367">
    <property type="component" value="Unassembled WGS sequence"/>
</dbReference>
<organism evidence="1 2">
    <name type="scientific">Hohenbuehelia grisea</name>
    <dbReference type="NCBI Taxonomy" id="104357"/>
    <lineage>
        <taxon>Eukaryota</taxon>
        <taxon>Fungi</taxon>
        <taxon>Dikarya</taxon>
        <taxon>Basidiomycota</taxon>
        <taxon>Agaricomycotina</taxon>
        <taxon>Agaricomycetes</taxon>
        <taxon>Agaricomycetidae</taxon>
        <taxon>Agaricales</taxon>
        <taxon>Pleurotineae</taxon>
        <taxon>Pleurotaceae</taxon>
        <taxon>Hohenbuehelia</taxon>
    </lineage>
</organism>
<evidence type="ECO:0008006" key="3">
    <source>
        <dbReference type="Google" id="ProtNLM"/>
    </source>
</evidence>
<comment type="caution">
    <text evidence="1">The sequence shown here is derived from an EMBL/GenBank/DDBJ whole genome shotgun (WGS) entry which is preliminary data.</text>
</comment>
<dbReference type="PANTHER" id="PTHR28152">
    <property type="entry name" value="HYDROXYACYL-THIOESTER DEHYDRATASE TYPE 2, MITOCHONDRIAL"/>
    <property type="match status" value="1"/>
</dbReference>
<proteinExistence type="predicted"/>
<evidence type="ECO:0000313" key="2">
    <source>
        <dbReference type="Proteomes" id="UP001556367"/>
    </source>
</evidence>
<dbReference type="Gene3D" id="3.10.129.10">
    <property type="entry name" value="Hotdog Thioesterase"/>
    <property type="match status" value="1"/>
</dbReference>
<dbReference type="EMBL" id="JASNQZ010000015">
    <property type="protein sequence ID" value="KAL0946847.1"/>
    <property type="molecule type" value="Genomic_DNA"/>
</dbReference>
<keyword evidence="2" id="KW-1185">Reference proteome</keyword>
<sequence>MLKAFKVTQLIRNRRLHTAPSDLNLAALKSWMATPKQLVLEDSLRPEHLTSLYVTLPTRDERVYAQPLNGTPLGYGHHLVFFHARNPETLLRADGTDADFCPPEPFTRRMWAGGRITWNGKKPLIVGRDATAKTSVQHVTTKGLETGNPMVFVNQKIDITMNGETEPSLHEERTHVYLPNRERAADAKARPISDLPTSVDFSYKYTPTPTTLFRFSALTFNGHYIHLDKEYAQKVEGYTERLVHGPLTALMLLEALVYHNPTATIKAFDYRARNPLMVNNPLTIYGAWKDQANVKLWCVDQNGTVGMTGIAELETDDNLQ</sequence>
<dbReference type="PANTHER" id="PTHR28152:SF1">
    <property type="entry name" value="HYDROXYACYL-THIOESTER DEHYDRATASE TYPE 2, MITOCHONDRIAL"/>
    <property type="match status" value="1"/>
</dbReference>
<dbReference type="SUPFAM" id="SSF54637">
    <property type="entry name" value="Thioesterase/thiol ester dehydrase-isomerase"/>
    <property type="match status" value="1"/>
</dbReference>
<reference evidence="2" key="1">
    <citation type="submission" date="2024-06" db="EMBL/GenBank/DDBJ databases">
        <title>Multi-omics analyses provide insights into the biosynthesis of the anticancer antibiotic pleurotin in Hohenbuehelia grisea.</title>
        <authorList>
            <person name="Weaver J.A."/>
            <person name="Alberti F."/>
        </authorList>
    </citation>
    <scope>NUCLEOTIDE SEQUENCE [LARGE SCALE GENOMIC DNA]</scope>
    <source>
        <strain evidence="2">T-177</strain>
    </source>
</reference>